<dbReference type="GO" id="GO:0043565">
    <property type="term" value="F:sequence-specific DNA binding"/>
    <property type="evidence" value="ECO:0007669"/>
    <property type="project" value="TreeGrafter"/>
</dbReference>
<evidence type="ECO:0000256" key="2">
    <source>
        <dbReference type="ARBA" id="ARBA00022723"/>
    </source>
</evidence>
<evidence type="ECO:0000256" key="1">
    <source>
        <dbReference type="ARBA" id="ARBA00004123"/>
    </source>
</evidence>
<evidence type="ECO:0000313" key="11">
    <source>
        <dbReference type="Proteomes" id="UP000005446"/>
    </source>
</evidence>
<keyword evidence="6" id="KW-0804">Transcription</keyword>
<comment type="caution">
    <text evidence="10">The sequence shown here is derived from an EMBL/GenBank/DDBJ whole genome shotgun (WGS) entry which is preliminary data.</text>
</comment>
<evidence type="ECO:0000256" key="7">
    <source>
        <dbReference type="ARBA" id="ARBA00023242"/>
    </source>
</evidence>
<dbReference type="InterPro" id="IPR052202">
    <property type="entry name" value="Yeast_MetPath_Reg"/>
</dbReference>
<keyword evidence="5" id="KW-0238">DNA-binding</keyword>
<keyword evidence="3" id="KW-0862">Zinc</keyword>
<feature type="compositionally biased region" description="Basic and acidic residues" evidence="8">
    <location>
        <begin position="1"/>
        <end position="22"/>
    </location>
</feature>
<keyword evidence="11" id="KW-1185">Reference proteome</keyword>
<sequence>MEEAKKYTDSRTIRELVPEVRQRRPPIQSPETSSGRKKSYPMISAVPAPTLPSRLVTDKLIEVFNQKAQYLSPTLHEPTFAKDLQEVYDGSMDAHKNFVLRMVLAISMQKLDAQYSGLADSYYLAAMAYMEEVIRPKDIRTLQCLILVAQYSLLTPTRTAIYYIVGLATRLCQQLGLAEEKTITQGVSLGLVNPIQLDMRRRLSWIIFSMELGLAHSMGRPNAFATGEDHFDVGFFEMVDDELITKDGVLSGPVSEKKAVAIHFLRMRLLQAEIRRVLYQKKRVEPRNEDHPWYADMEKKLKDWLDSCSQADTTL</sequence>
<dbReference type="PANTHER" id="PTHR47782">
    <property type="entry name" value="ZN(II)2CYS6 TRANSCRIPTION FACTOR (EUROFUNG)-RELATED"/>
    <property type="match status" value="1"/>
</dbReference>
<gene>
    <name evidence="10" type="ORF">M7I_1472</name>
</gene>
<dbReference type="AlphaFoldDB" id="H0EG63"/>
<dbReference type="HOGENOM" id="CLU_882945_0_0_1"/>
<dbReference type="GO" id="GO:0008270">
    <property type="term" value="F:zinc ion binding"/>
    <property type="evidence" value="ECO:0007669"/>
    <property type="project" value="InterPro"/>
</dbReference>
<dbReference type="GO" id="GO:0006351">
    <property type="term" value="P:DNA-templated transcription"/>
    <property type="evidence" value="ECO:0007669"/>
    <property type="project" value="InterPro"/>
</dbReference>
<evidence type="ECO:0000259" key="9">
    <source>
        <dbReference type="SMART" id="SM00906"/>
    </source>
</evidence>
<dbReference type="SMART" id="SM00906">
    <property type="entry name" value="Fungal_trans"/>
    <property type="match status" value="1"/>
</dbReference>
<dbReference type="GO" id="GO:0000981">
    <property type="term" value="F:DNA-binding transcription factor activity, RNA polymerase II-specific"/>
    <property type="evidence" value="ECO:0007669"/>
    <property type="project" value="TreeGrafter"/>
</dbReference>
<keyword evidence="4" id="KW-0805">Transcription regulation</keyword>
<evidence type="ECO:0000256" key="8">
    <source>
        <dbReference type="SAM" id="MobiDB-lite"/>
    </source>
</evidence>
<proteinExistence type="predicted"/>
<dbReference type="Proteomes" id="UP000005446">
    <property type="component" value="Unassembled WGS sequence"/>
</dbReference>
<evidence type="ECO:0000256" key="6">
    <source>
        <dbReference type="ARBA" id="ARBA00023163"/>
    </source>
</evidence>
<dbReference type="InterPro" id="IPR007219">
    <property type="entry name" value="XnlR_reg_dom"/>
</dbReference>
<reference evidence="10 11" key="1">
    <citation type="journal article" date="2012" name="Eukaryot. Cell">
        <title>Genome sequence of the fungus Glarea lozoyensis: the first genome sequence of a species from the Helotiaceae family.</title>
        <authorList>
            <person name="Youssar L."/>
            <person name="Gruening B.A."/>
            <person name="Erxleben A."/>
            <person name="Guenther S."/>
            <person name="Huettel W."/>
        </authorList>
    </citation>
    <scope>NUCLEOTIDE SEQUENCE [LARGE SCALE GENOMIC DNA]</scope>
    <source>
        <strain evidence="11">ATCC 74030 / MF5533</strain>
    </source>
</reference>
<dbReference type="GO" id="GO:0005634">
    <property type="term" value="C:nucleus"/>
    <property type="evidence" value="ECO:0007669"/>
    <property type="project" value="UniProtKB-SubCell"/>
</dbReference>
<dbReference type="EMBL" id="AGUE01000023">
    <property type="protein sequence ID" value="EHL02398.1"/>
    <property type="molecule type" value="Genomic_DNA"/>
</dbReference>
<dbReference type="Pfam" id="PF04082">
    <property type="entry name" value="Fungal_trans"/>
    <property type="match status" value="1"/>
</dbReference>
<name>H0EG63_GLAL7</name>
<dbReference type="CDD" id="cd12148">
    <property type="entry name" value="fungal_TF_MHR"/>
    <property type="match status" value="1"/>
</dbReference>
<evidence type="ECO:0000256" key="3">
    <source>
        <dbReference type="ARBA" id="ARBA00022833"/>
    </source>
</evidence>
<accession>H0EG63</accession>
<dbReference type="GO" id="GO:0045944">
    <property type="term" value="P:positive regulation of transcription by RNA polymerase II"/>
    <property type="evidence" value="ECO:0007669"/>
    <property type="project" value="TreeGrafter"/>
</dbReference>
<dbReference type="PANTHER" id="PTHR47782:SF8">
    <property type="entry name" value="ZN(II)2CYS6 TRANSCRIPTION FACTOR (EUROFUNG)"/>
    <property type="match status" value="1"/>
</dbReference>
<evidence type="ECO:0000256" key="5">
    <source>
        <dbReference type="ARBA" id="ARBA00023125"/>
    </source>
</evidence>
<evidence type="ECO:0000256" key="4">
    <source>
        <dbReference type="ARBA" id="ARBA00023015"/>
    </source>
</evidence>
<feature type="domain" description="Xylanolytic transcriptional activator regulatory" evidence="9">
    <location>
        <begin position="161"/>
        <end position="242"/>
    </location>
</feature>
<keyword evidence="7" id="KW-0539">Nucleus</keyword>
<protein>
    <submittedName>
        <fullName evidence="10">Putative Positive regulator of purine utilization</fullName>
    </submittedName>
</protein>
<comment type="subcellular location">
    <subcellularLocation>
        <location evidence="1">Nucleus</location>
    </subcellularLocation>
</comment>
<dbReference type="InParanoid" id="H0EG63"/>
<keyword evidence="2" id="KW-0479">Metal-binding</keyword>
<dbReference type="OrthoDB" id="5416384at2759"/>
<feature type="region of interest" description="Disordered" evidence="8">
    <location>
        <begin position="1"/>
        <end position="40"/>
    </location>
</feature>
<evidence type="ECO:0000313" key="10">
    <source>
        <dbReference type="EMBL" id="EHL02398.1"/>
    </source>
</evidence>
<organism evidence="10 11">
    <name type="scientific">Glarea lozoyensis (strain ATCC 74030 / MF5533)</name>
    <dbReference type="NCBI Taxonomy" id="1104152"/>
    <lineage>
        <taxon>Eukaryota</taxon>
        <taxon>Fungi</taxon>
        <taxon>Dikarya</taxon>
        <taxon>Ascomycota</taxon>
        <taxon>Pezizomycotina</taxon>
        <taxon>Leotiomycetes</taxon>
        <taxon>Helotiales</taxon>
        <taxon>Helotiaceae</taxon>
        <taxon>Glarea</taxon>
    </lineage>
</organism>